<feature type="binding site" evidence="10">
    <location>
        <begin position="105"/>
        <end position="111"/>
    </location>
    <ligand>
        <name>ATP</name>
        <dbReference type="ChEBI" id="CHEBI:30616"/>
    </ligand>
</feature>
<evidence type="ECO:0000256" key="11">
    <source>
        <dbReference type="RuleBase" id="RU004136"/>
    </source>
</evidence>
<dbReference type="GO" id="GO:0005524">
    <property type="term" value="F:ATP binding"/>
    <property type="evidence" value="ECO:0007669"/>
    <property type="project" value="UniProtKB-UniRule"/>
</dbReference>
<dbReference type="Pfam" id="PF08245">
    <property type="entry name" value="Mur_ligase_M"/>
    <property type="match status" value="1"/>
</dbReference>
<dbReference type="GO" id="GO:0009252">
    <property type="term" value="P:peptidoglycan biosynthetic process"/>
    <property type="evidence" value="ECO:0007669"/>
    <property type="project" value="UniProtKB-UniRule"/>
</dbReference>
<dbReference type="InterPro" id="IPR005863">
    <property type="entry name" value="UDP-N-AcMur_synth"/>
</dbReference>
<evidence type="ECO:0000256" key="9">
    <source>
        <dbReference type="ARBA" id="ARBA00023316"/>
    </source>
</evidence>
<dbReference type="InterPro" id="IPR036615">
    <property type="entry name" value="Mur_ligase_C_dom_sf"/>
</dbReference>
<gene>
    <name evidence="10 15" type="primary">murF</name>
    <name evidence="15" type="ORF">GCM10008090_14350</name>
</gene>
<evidence type="ECO:0000313" key="15">
    <source>
        <dbReference type="EMBL" id="GHA05843.1"/>
    </source>
</evidence>
<dbReference type="GO" id="GO:0047480">
    <property type="term" value="F:UDP-N-acetylmuramoyl-tripeptide-D-alanyl-D-alanine ligase activity"/>
    <property type="evidence" value="ECO:0007669"/>
    <property type="project" value="UniProtKB-UniRule"/>
</dbReference>
<dbReference type="Gene3D" id="3.40.1190.10">
    <property type="entry name" value="Mur-like, catalytic domain"/>
    <property type="match status" value="1"/>
</dbReference>
<dbReference type="AlphaFoldDB" id="A0A918VJ63"/>
<dbReference type="EMBL" id="BMXA01000002">
    <property type="protein sequence ID" value="GHA05843.1"/>
    <property type="molecule type" value="Genomic_DNA"/>
</dbReference>
<dbReference type="PANTHER" id="PTHR43024:SF1">
    <property type="entry name" value="UDP-N-ACETYLMURAMOYL-TRIPEPTIDE--D-ALANYL-D-ALANINE LIGASE"/>
    <property type="match status" value="1"/>
</dbReference>
<dbReference type="Pfam" id="PF01225">
    <property type="entry name" value="Mur_ligase"/>
    <property type="match status" value="1"/>
</dbReference>
<dbReference type="GO" id="GO:0071555">
    <property type="term" value="P:cell wall organization"/>
    <property type="evidence" value="ECO:0007669"/>
    <property type="project" value="UniProtKB-KW"/>
</dbReference>
<dbReference type="InterPro" id="IPR036565">
    <property type="entry name" value="Mur-like_cat_sf"/>
</dbReference>
<keyword evidence="5 10" id="KW-0067">ATP-binding</keyword>
<evidence type="ECO:0000256" key="7">
    <source>
        <dbReference type="ARBA" id="ARBA00022984"/>
    </source>
</evidence>
<evidence type="ECO:0000256" key="8">
    <source>
        <dbReference type="ARBA" id="ARBA00023306"/>
    </source>
</evidence>
<dbReference type="PANTHER" id="PTHR43024">
    <property type="entry name" value="UDP-N-ACETYLMURAMOYL-TRIPEPTIDE--D-ALANYL-D-ALANINE LIGASE"/>
    <property type="match status" value="1"/>
</dbReference>
<evidence type="ECO:0000256" key="1">
    <source>
        <dbReference type="ARBA" id="ARBA00022490"/>
    </source>
</evidence>
<feature type="domain" description="Mur ligase central" evidence="14">
    <location>
        <begin position="103"/>
        <end position="288"/>
    </location>
</feature>
<comment type="catalytic activity">
    <reaction evidence="10 11">
        <text>D-alanyl-D-alanine + UDP-N-acetyl-alpha-D-muramoyl-L-alanyl-gamma-D-glutamyl-meso-2,6-diaminopimelate + ATP = UDP-N-acetyl-alpha-D-muramoyl-L-alanyl-gamma-D-glutamyl-meso-2,6-diaminopimeloyl-D-alanyl-D-alanine + ADP + phosphate + H(+)</text>
        <dbReference type="Rhea" id="RHEA:28374"/>
        <dbReference type="ChEBI" id="CHEBI:15378"/>
        <dbReference type="ChEBI" id="CHEBI:30616"/>
        <dbReference type="ChEBI" id="CHEBI:43474"/>
        <dbReference type="ChEBI" id="CHEBI:57822"/>
        <dbReference type="ChEBI" id="CHEBI:61386"/>
        <dbReference type="ChEBI" id="CHEBI:83905"/>
        <dbReference type="ChEBI" id="CHEBI:456216"/>
        <dbReference type="EC" id="6.3.2.10"/>
    </reaction>
</comment>
<dbReference type="InterPro" id="IPR051046">
    <property type="entry name" value="MurCDEF_CellWall_CoF430Synth"/>
</dbReference>
<dbReference type="SUPFAM" id="SSF53623">
    <property type="entry name" value="MurD-like peptide ligases, catalytic domain"/>
    <property type="match status" value="1"/>
</dbReference>
<dbReference type="InterPro" id="IPR000713">
    <property type="entry name" value="Mur_ligase_N"/>
</dbReference>
<keyword evidence="8 10" id="KW-0131">Cell cycle</keyword>
<keyword evidence="16" id="KW-1185">Reference proteome</keyword>
<keyword evidence="3 10" id="KW-0132">Cell division</keyword>
<accession>A0A918VJ63</accession>
<evidence type="ECO:0000259" key="14">
    <source>
        <dbReference type="Pfam" id="PF08245"/>
    </source>
</evidence>
<dbReference type="SUPFAM" id="SSF53244">
    <property type="entry name" value="MurD-like peptide ligases, peptide-binding domain"/>
    <property type="match status" value="1"/>
</dbReference>
<keyword evidence="7 10" id="KW-0573">Peptidoglycan synthesis</keyword>
<reference evidence="15" key="1">
    <citation type="journal article" date="2014" name="Int. J. Syst. Evol. Microbiol.">
        <title>Complete genome sequence of Corynebacterium casei LMG S-19264T (=DSM 44701T), isolated from a smear-ripened cheese.</title>
        <authorList>
            <consortium name="US DOE Joint Genome Institute (JGI-PGF)"/>
            <person name="Walter F."/>
            <person name="Albersmeier A."/>
            <person name="Kalinowski J."/>
            <person name="Ruckert C."/>
        </authorList>
    </citation>
    <scope>NUCLEOTIDE SEQUENCE</scope>
    <source>
        <strain evidence="15">KCTC 12711</strain>
    </source>
</reference>
<evidence type="ECO:0000256" key="4">
    <source>
        <dbReference type="ARBA" id="ARBA00022741"/>
    </source>
</evidence>
<evidence type="ECO:0000313" key="16">
    <source>
        <dbReference type="Proteomes" id="UP000614811"/>
    </source>
</evidence>
<dbReference type="NCBIfam" id="TIGR01143">
    <property type="entry name" value="murF"/>
    <property type="match status" value="1"/>
</dbReference>
<proteinExistence type="inferred from homology"/>
<reference evidence="15" key="2">
    <citation type="submission" date="2020-09" db="EMBL/GenBank/DDBJ databases">
        <authorList>
            <person name="Sun Q."/>
            <person name="Kim S."/>
        </authorList>
    </citation>
    <scope>NUCLEOTIDE SEQUENCE</scope>
    <source>
        <strain evidence="15">KCTC 12711</strain>
    </source>
</reference>
<evidence type="ECO:0000256" key="2">
    <source>
        <dbReference type="ARBA" id="ARBA00022598"/>
    </source>
</evidence>
<name>A0A918VJ63_9GAMM</name>
<comment type="function">
    <text evidence="10 11">Involved in cell wall formation. Catalyzes the final step in the synthesis of UDP-N-acetylmuramoyl-pentapeptide, the precursor of murein.</text>
</comment>
<evidence type="ECO:0000256" key="5">
    <source>
        <dbReference type="ARBA" id="ARBA00022840"/>
    </source>
</evidence>
<dbReference type="Gene3D" id="3.90.190.20">
    <property type="entry name" value="Mur ligase, C-terminal domain"/>
    <property type="match status" value="1"/>
</dbReference>
<dbReference type="RefSeq" id="WP_229794187.1">
    <property type="nucleotide sequence ID" value="NZ_BMXA01000002.1"/>
</dbReference>
<sequence length="459" mass="48147">MMQLSQVCDAVGGVMFGDDCLFHNVSINTRDDCAGRLFVALKGDNFDAHDYVTQAAAAGAAALMVERAVDSDLPTIQVASTHRSLLDLAAWWRAQFSIPVVSITGSAGKTTVKEMTASIFSAFGEGVATIGNLNNQIGVPLTLMRLKADDRYAIVEMGMNHPGEIAVLSCVARPTVALITNAGAAHLEGLGTVAAVATAKGEIFEGLADDGVAVINADDAYAEQWRVTAQGRHVVTFGLTNSADISATYTVAEGGLVLDVTTPNEAFSVRLETVGEHNVRNALAAISLAWVSNIPIDLIQRGLAAYRAPNGRLAIRRFGGRTVIDDTYNANPVSMAAAIKVLRDFKQTTLIVGDMAELGATAVQAHHDLGALAAEAQIDCLLACGEFAPHIVEGFGSAGLAFDSQSALLTHLQTTLPVGAVLVKGSRSARMERVVSELEMLFKNNSMPLAGKAPGNNAC</sequence>
<evidence type="ECO:0000256" key="6">
    <source>
        <dbReference type="ARBA" id="ARBA00022960"/>
    </source>
</evidence>
<keyword evidence="6 10" id="KW-0133">Cell shape</keyword>
<dbReference type="InterPro" id="IPR013221">
    <property type="entry name" value="Mur_ligase_cen"/>
</dbReference>
<comment type="pathway">
    <text evidence="10 11">Cell wall biogenesis; peptidoglycan biosynthesis.</text>
</comment>
<dbReference type="InterPro" id="IPR004101">
    <property type="entry name" value="Mur_ligase_C"/>
</dbReference>
<dbReference type="GO" id="GO:0051301">
    <property type="term" value="P:cell division"/>
    <property type="evidence" value="ECO:0007669"/>
    <property type="project" value="UniProtKB-KW"/>
</dbReference>
<feature type="domain" description="Mur ligase N-terminal catalytic" evidence="12">
    <location>
        <begin position="22"/>
        <end position="71"/>
    </location>
</feature>
<dbReference type="Pfam" id="PF02875">
    <property type="entry name" value="Mur_ligase_C"/>
    <property type="match status" value="1"/>
</dbReference>
<dbReference type="InterPro" id="IPR035911">
    <property type="entry name" value="MurE/MurF_N"/>
</dbReference>
<dbReference type="SUPFAM" id="SSF63418">
    <property type="entry name" value="MurE/MurF N-terminal domain"/>
    <property type="match status" value="1"/>
</dbReference>
<keyword evidence="1 10" id="KW-0963">Cytoplasm</keyword>
<keyword evidence="4 10" id="KW-0547">Nucleotide-binding</keyword>
<comment type="caution">
    <text evidence="15">The sequence shown here is derived from an EMBL/GenBank/DDBJ whole genome shotgun (WGS) entry which is preliminary data.</text>
</comment>
<keyword evidence="2 10" id="KW-0436">Ligase</keyword>
<evidence type="ECO:0000259" key="12">
    <source>
        <dbReference type="Pfam" id="PF01225"/>
    </source>
</evidence>
<dbReference type="GO" id="GO:0008360">
    <property type="term" value="P:regulation of cell shape"/>
    <property type="evidence" value="ECO:0007669"/>
    <property type="project" value="UniProtKB-KW"/>
</dbReference>
<feature type="domain" description="Mur ligase C-terminal" evidence="13">
    <location>
        <begin position="311"/>
        <end position="427"/>
    </location>
</feature>
<dbReference type="Gene3D" id="3.40.1390.10">
    <property type="entry name" value="MurE/MurF, N-terminal domain"/>
    <property type="match status" value="1"/>
</dbReference>
<organism evidence="15 16">
    <name type="scientific">Arenicella chitinivorans</name>
    <dbReference type="NCBI Taxonomy" id="1329800"/>
    <lineage>
        <taxon>Bacteria</taxon>
        <taxon>Pseudomonadati</taxon>
        <taxon>Pseudomonadota</taxon>
        <taxon>Gammaproteobacteria</taxon>
        <taxon>Arenicellales</taxon>
        <taxon>Arenicellaceae</taxon>
        <taxon>Arenicella</taxon>
    </lineage>
</organism>
<evidence type="ECO:0000256" key="10">
    <source>
        <dbReference type="HAMAP-Rule" id="MF_02019"/>
    </source>
</evidence>
<dbReference type="HAMAP" id="MF_02019">
    <property type="entry name" value="MurF"/>
    <property type="match status" value="1"/>
</dbReference>
<protein>
    <recommendedName>
        <fullName evidence="10 11">UDP-N-acetylmuramoyl-tripeptide--D-alanyl-D-alanine ligase</fullName>
        <ecNumber evidence="10 11">6.3.2.10</ecNumber>
    </recommendedName>
    <alternativeName>
        <fullName evidence="10">D-alanyl-D-alanine-adding enzyme</fullName>
    </alternativeName>
</protein>
<dbReference type="Proteomes" id="UP000614811">
    <property type="component" value="Unassembled WGS sequence"/>
</dbReference>
<comment type="similarity">
    <text evidence="10">Belongs to the MurCDEF family. MurF subfamily.</text>
</comment>
<comment type="subcellular location">
    <subcellularLocation>
        <location evidence="10 11">Cytoplasm</location>
    </subcellularLocation>
</comment>
<dbReference type="GO" id="GO:0005737">
    <property type="term" value="C:cytoplasm"/>
    <property type="evidence" value="ECO:0007669"/>
    <property type="project" value="UniProtKB-SubCell"/>
</dbReference>
<keyword evidence="9 10" id="KW-0961">Cell wall biogenesis/degradation</keyword>
<dbReference type="EC" id="6.3.2.10" evidence="10 11"/>
<evidence type="ECO:0000256" key="3">
    <source>
        <dbReference type="ARBA" id="ARBA00022618"/>
    </source>
</evidence>
<evidence type="ECO:0000259" key="13">
    <source>
        <dbReference type="Pfam" id="PF02875"/>
    </source>
</evidence>